<evidence type="ECO:0000256" key="7">
    <source>
        <dbReference type="ARBA" id="ARBA00022617"/>
    </source>
</evidence>
<evidence type="ECO:0000256" key="14">
    <source>
        <dbReference type="ARBA" id="ARBA00023004"/>
    </source>
</evidence>
<evidence type="ECO:0000256" key="19">
    <source>
        <dbReference type="SAM" id="Phobius"/>
    </source>
</evidence>
<feature type="transmembrane region" description="Helical" evidence="19">
    <location>
        <begin position="182"/>
        <end position="203"/>
    </location>
</feature>
<dbReference type="RefSeq" id="WP_138049082.1">
    <property type="nucleotide sequence ID" value="NZ_VBZC01000050.1"/>
</dbReference>
<feature type="transmembrane region" description="Helical" evidence="19">
    <location>
        <begin position="119"/>
        <end position="138"/>
    </location>
</feature>
<evidence type="ECO:0000256" key="8">
    <source>
        <dbReference type="ARBA" id="ARBA00022660"/>
    </source>
</evidence>
<keyword evidence="5" id="KW-0813">Transport</keyword>
<feature type="transmembrane region" description="Helical" evidence="19">
    <location>
        <begin position="380"/>
        <end position="398"/>
    </location>
</feature>
<dbReference type="PANTHER" id="PTHR19271:SF16">
    <property type="entry name" value="CYTOCHROME B"/>
    <property type="match status" value="1"/>
</dbReference>
<comment type="cofactor">
    <cofactor evidence="1">
        <name>heme</name>
        <dbReference type="ChEBI" id="CHEBI:30413"/>
    </cofactor>
</comment>
<evidence type="ECO:0000256" key="1">
    <source>
        <dbReference type="ARBA" id="ARBA00001971"/>
    </source>
</evidence>
<evidence type="ECO:0000256" key="16">
    <source>
        <dbReference type="ARBA" id="ARBA00029351"/>
    </source>
</evidence>
<proteinExistence type="predicted"/>
<feature type="transmembrane region" description="Helical" evidence="19">
    <location>
        <begin position="335"/>
        <end position="359"/>
    </location>
</feature>
<feature type="transmembrane region" description="Helical" evidence="19">
    <location>
        <begin position="261"/>
        <end position="289"/>
    </location>
</feature>
<dbReference type="SUPFAM" id="SSF81342">
    <property type="entry name" value="Transmembrane di-heme cytochromes"/>
    <property type="match status" value="1"/>
</dbReference>
<evidence type="ECO:0000256" key="10">
    <source>
        <dbReference type="ARBA" id="ARBA00022723"/>
    </source>
</evidence>
<keyword evidence="13 19" id="KW-1133">Transmembrane helix</keyword>
<evidence type="ECO:0000256" key="11">
    <source>
        <dbReference type="ARBA" id="ARBA00022967"/>
    </source>
</evidence>
<reference evidence="21 22" key="1">
    <citation type="submission" date="2019-05" db="EMBL/GenBank/DDBJ databases">
        <title>Streptomyces sp. NEAU-C151, a novel actinomycete isolated from soil.</title>
        <authorList>
            <person name="Han L."/>
            <person name="Jiang H."/>
        </authorList>
    </citation>
    <scope>NUCLEOTIDE SEQUENCE [LARGE SCALE GENOMIC DNA]</scope>
    <source>
        <strain evidence="21 22">NEAU-C151</strain>
    </source>
</reference>
<evidence type="ECO:0000259" key="20">
    <source>
        <dbReference type="PROSITE" id="PS51002"/>
    </source>
</evidence>
<dbReference type="InterPro" id="IPR027387">
    <property type="entry name" value="Cytb/b6-like_sf"/>
</dbReference>
<dbReference type="EMBL" id="VBZC01000050">
    <property type="protein sequence ID" value="TLS41763.1"/>
    <property type="molecule type" value="Genomic_DNA"/>
</dbReference>
<keyword evidence="9 19" id="KW-0812">Transmembrane</keyword>
<keyword evidence="6" id="KW-1003">Cell membrane</keyword>
<evidence type="ECO:0000256" key="4">
    <source>
        <dbReference type="ARBA" id="ARBA00016116"/>
    </source>
</evidence>
<dbReference type="GO" id="GO:0016491">
    <property type="term" value="F:oxidoreductase activity"/>
    <property type="evidence" value="ECO:0007669"/>
    <property type="project" value="InterPro"/>
</dbReference>
<keyword evidence="11" id="KW-1278">Translocase</keyword>
<dbReference type="GO" id="GO:0046872">
    <property type="term" value="F:metal ion binding"/>
    <property type="evidence" value="ECO:0007669"/>
    <property type="project" value="UniProtKB-KW"/>
</dbReference>
<evidence type="ECO:0000256" key="17">
    <source>
        <dbReference type="ARBA" id="ARBA00029568"/>
    </source>
</evidence>
<evidence type="ECO:0000313" key="21">
    <source>
        <dbReference type="EMBL" id="TLS41763.1"/>
    </source>
</evidence>
<dbReference type="InterPro" id="IPR005797">
    <property type="entry name" value="Cyt_b/b6_N"/>
</dbReference>
<feature type="transmembrane region" description="Helical" evidence="19">
    <location>
        <begin position="418"/>
        <end position="435"/>
    </location>
</feature>
<comment type="catalytic activity">
    <reaction evidence="16">
        <text>a quinol + 2 Fe(III)-[cytochrome c](out) = a quinone + 2 Fe(II)-[cytochrome c](out) + 2 H(+)(out)</text>
        <dbReference type="Rhea" id="RHEA:11484"/>
        <dbReference type="Rhea" id="RHEA-COMP:10350"/>
        <dbReference type="Rhea" id="RHEA-COMP:14399"/>
        <dbReference type="ChEBI" id="CHEBI:15378"/>
        <dbReference type="ChEBI" id="CHEBI:24646"/>
        <dbReference type="ChEBI" id="CHEBI:29033"/>
        <dbReference type="ChEBI" id="CHEBI:29034"/>
        <dbReference type="ChEBI" id="CHEBI:132124"/>
        <dbReference type="EC" id="7.1.1.8"/>
    </reaction>
</comment>
<feature type="region of interest" description="Disordered" evidence="18">
    <location>
        <begin position="483"/>
        <end position="503"/>
    </location>
</feature>
<dbReference type="PANTHER" id="PTHR19271">
    <property type="entry name" value="CYTOCHROME B"/>
    <property type="match status" value="1"/>
</dbReference>
<keyword evidence="15 19" id="KW-0472">Membrane</keyword>
<dbReference type="Pfam" id="PF13631">
    <property type="entry name" value="Cytochrom_B_N_2"/>
    <property type="match status" value="1"/>
</dbReference>
<dbReference type="Gene3D" id="1.20.810.10">
    <property type="entry name" value="Cytochrome Bc1 Complex, Chain C"/>
    <property type="match status" value="1"/>
</dbReference>
<dbReference type="InterPro" id="IPR016174">
    <property type="entry name" value="Di-haem_cyt_TM"/>
</dbReference>
<evidence type="ECO:0000256" key="15">
    <source>
        <dbReference type="ARBA" id="ARBA00023136"/>
    </source>
</evidence>
<evidence type="ECO:0000256" key="3">
    <source>
        <dbReference type="ARBA" id="ARBA00012951"/>
    </source>
</evidence>
<keyword evidence="12" id="KW-0249">Electron transport</keyword>
<evidence type="ECO:0000256" key="13">
    <source>
        <dbReference type="ARBA" id="ARBA00022989"/>
    </source>
</evidence>
<evidence type="ECO:0000256" key="6">
    <source>
        <dbReference type="ARBA" id="ARBA00022475"/>
    </source>
</evidence>
<dbReference type="GO" id="GO:0008121">
    <property type="term" value="F:quinol-cytochrome-c reductase activity"/>
    <property type="evidence" value="ECO:0007669"/>
    <property type="project" value="UniProtKB-EC"/>
</dbReference>
<organism evidence="21 22">
    <name type="scientific">Streptomyces montanus</name>
    <dbReference type="NCBI Taxonomy" id="2580423"/>
    <lineage>
        <taxon>Bacteria</taxon>
        <taxon>Bacillati</taxon>
        <taxon>Actinomycetota</taxon>
        <taxon>Actinomycetes</taxon>
        <taxon>Kitasatosporales</taxon>
        <taxon>Streptomycetaceae</taxon>
        <taxon>Streptomyces</taxon>
    </lineage>
</organism>
<comment type="subcellular location">
    <subcellularLocation>
        <location evidence="2">Cell membrane</location>
        <topology evidence="2">Multi-pass membrane protein</topology>
    </subcellularLocation>
</comment>
<keyword evidence="7" id="KW-0349">Heme</keyword>
<dbReference type="GO" id="GO:0022904">
    <property type="term" value="P:respiratory electron transport chain"/>
    <property type="evidence" value="ECO:0007669"/>
    <property type="project" value="InterPro"/>
</dbReference>
<comment type="caution">
    <text evidence="21">The sequence shown here is derived from an EMBL/GenBank/DDBJ whole genome shotgun (WGS) entry which is preliminary data.</text>
</comment>
<dbReference type="EC" id="7.1.1.8" evidence="3"/>
<protein>
    <recommendedName>
        <fullName evidence="4">Cytochrome bc1 complex cytochrome b subunit</fullName>
        <ecNumber evidence="3">7.1.1.8</ecNumber>
    </recommendedName>
    <alternativeName>
        <fullName evidence="17">Cytochrome bc1 reductase complex subunit QcrB</fullName>
    </alternativeName>
</protein>
<evidence type="ECO:0000256" key="5">
    <source>
        <dbReference type="ARBA" id="ARBA00022448"/>
    </source>
</evidence>
<keyword evidence="8" id="KW-0679">Respiratory chain</keyword>
<feature type="compositionally biased region" description="Basic and acidic residues" evidence="18">
    <location>
        <begin position="531"/>
        <end position="555"/>
    </location>
</feature>
<dbReference type="PROSITE" id="PS51002">
    <property type="entry name" value="CYTB_NTER"/>
    <property type="match status" value="1"/>
</dbReference>
<feature type="domain" description="Cytochrome b/b6 N-terminal region profile" evidence="20">
    <location>
        <begin position="21"/>
        <end position="247"/>
    </location>
</feature>
<gene>
    <name evidence="21" type="ORF">FE633_34325</name>
</gene>
<evidence type="ECO:0000256" key="9">
    <source>
        <dbReference type="ARBA" id="ARBA00022692"/>
    </source>
</evidence>
<evidence type="ECO:0000313" key="22">
    <source>
        <dbReference type="Proteomes" id="UP000305906"/>
    </source>
</evidence>
<sequence>MTTTGRPAPRRTEQGSSDRRVADWFDGRLGTHTLGRKYLRKVFPDHWSFLLGEICLYSFAVLILTGVYLTLFFHPSMNEVTYHGSYVPLNGVRMSEAYASTLDISFDVRGGLLIRQIHHWAALIFVAGMLMHMMRHFFTGSFRKPREINWLFGWTLLLLGMFEGLFGYSLPDDLLSGTGVRFVDGAILSVPVVGTYLSFFLFGGEFPGHDVVARFYSLHILVIPGIMAALVVAHLILVVYHKHTQFPGPGRTERNVVGAPFMPVYLAKAGGFFFLVFGVIAVISAIATINPVWAYGPYRADQVSTGAQPDWYLGFAEGLVRIMPGWEIDVAGHTLVLGVLIPIVVFPLLLVLIGVYPFLESWITGDRREHHLLDRPRNRPVRTSIGTAWISVYLVLLAAGGNDIVATRFHLSINTVTWAARVALFVVPVVVFTVTRRVCLGLQLRDRELVLHGRETGVVKRLPHGEFVELHQPLSPAELHTLTQHEQPRPLALGPARDANGVPNRTSRVLRLRAGLSRGLYGDGAQVAKPTAEEYREAHAPEEYRDAHSAEEPRKARPVSEPVPPDG</sequence>
<keyword evidence="22" id="KW-1185">Reference proteome</keyword>
<dbReference type="GO" id="GO:0005886">
    <property type="term" value="C:plasma membrane"/>
    <property type="evidence" value="ECO:0007669"/>
    <property type="project" value="UniProtKB-SubCell"/>
</dbReference>
<feature type="region of interest" description="Disordered" evidence="18">
    <location>
        <begin position="522"/>
        <end position="567"/>
    </location>
</feature>
<name>A0A5R9FLN1_9ACTN</name>
<accession>A0A5R9FLN1</accession>
<keyword evidence="14" id="KW-0408">Iron</keyword>
<dbReference type="Proteomes" id="UP000305906">
    <property type="component" value="Unassembled WGS sequence"/>
</dbReference>
<evidence type="ECO:0000256" key="12">
    <source>
        <dbReference type="ARBA" id="ARBA00022982"/>
    </source>
</evidence>
<evidence type="ECO:0000256" key="2">
    <source>
        <dbReference type="ARBA" id="ARBA00004651"/>
    </source>
</evidence>
<keyword evidence="10" id="KW-0479">Metal-binding</keyword>
<feature type="transmembrane region" description="Helical" evidence="19">
    <location>
        <begin position="47"/>
        <end position="73"/>
    </location>
</feature>
<dbReference type="AlphaFoldDB" id="A0A5R9FLN1"/>
<feature type="transmembrane region" description="Helical" evidence="19">
    <location>
        <begin position="215"/>
        <end position="240"/>
    </location>
</feature>
<dbReference type="FunFam" id="1.20.810.10:FF:000007">
    <property type="entry name" value="Ubiquinol-cytochrome C reductase B subunit"/>
    <property type="match status" value="1"/>
</dbReference>
<evidence type="ECO:0000256" key="18">
    <source>
        <dbReference type="SAM" id="MobiDB-lite"/>
    </source>
</evidence>
<feature type="transmembrane region" description="Helical" evidence="19">
    <location>
        <begin position="150"/>
        <end position="170"/>
    </location>
</feature>